<dbReference type="EMBL" id="JOJR01001616">
    <property type="protein sequence ID" value="RCN30245.1"/>
    <property type="molecule type" value="Genomic_DNA"/>
</dbReference>
<gene>
    <name evidence="1" type="ORF">ANCCAN_23983</name>
</gene>
<dbReference type="Proteomes" id="UP000252519">
    <property type="component" value="Unassembled WGS sequence"/>
</dbReference>
<evidence type="ECO:0000313" key="1">
    <source>
        <dbReference type="EMBL" id="RCN30245.1"/>
    </source>
</evidence>
<name>A0A368FHF7_ANCCA</name>
<sequence length="57" mass="6287">MSDYSVVCTINKSEPPYQPNVYLCKTKSYCCISNGQPVCCLSEISIHSVSVSFQMSS</sequence>
<comment type="caution">
    <text evidence="1">The sequence shown here is derived from an EMBL/GenBank/DDBJ whole genome shotgun (WGS) entry which is preliminary data.</text>
</comment>
<keyword evidence="2" id="KW-1185">Reference proteome</keyword>
<protein>
    <submittedName>
        <fullName evidence="1">Uncharacterized protein</fullName>
    </submittedName>
</protein>
<proteinExistence type="predicted"/>
<organism evidence="1 2">
    <name type="scientific">Ancylostoma caninum</name>
    <name type="common">Dog hookworm</name>
    <dbReference type="NCBI Taxonomy" id="29170"/>
    <lineage>
        <taxon>Eukaryota</taxon>
        <taxon>Metazoa</taxon>
        <taxon>Ecdysozoa</taxon>
        <taxon>Nematoda</taxon>
        <taxon>Chromadorea</taxon>
        <taxon>Rhabditida</taxon>
        <taxon>Rhabditina</taxon>
        <taxon>Rhabditomorpha</taxon>
        <taxon>Strongyloidea</taxon>
        <taxon>Ancylostomatidae</taxon>
        <taxon>Ancylostomatinae</taxon>
        <taxon>Ancylostoma</taxon>
    </lineage>
</organism>
<dbReference type="OrthoDB" id="5771705at2759"/>
<reference evidence="1 2" key="1">
    <citation type="submission" date="2014-10" db="EMBL/GenBank/DDBJ databases">
        <title>Draft genome of the hookworm Ancylostoma caninum.</title>
        <authorList>
            <person name="Mitreva M."/>
        </authorList>
    </citation>
    <scope>NUCLEOTIDE SEQUENCE [LARGE SCALE GENOMIC DNA]</scope>
    <source>
        <strain evidence="1 2">Baltimore</strain>
    </source>
</reference>
<accession>A0A368FHF7</accession>
<dbReference type="AlphaFoldDB" id="A0A368FHF7"/>
<evidence type="ECO:0000313" key="2">
    <source>
        <dbReference type="Proteomes" id="UP000252519"/>
    </source>
</evidence>
<feature type="non-terminal residue" evidence="1">
    <location>
        <position position="57"/>
    </location>
</feature>